<organism evidence="8 9">
    <name type="scientific">Isoalcanivorax pacificus W11-5</name>
    <dbReference type="NCBI Taxonomy" id="391936"/>
    <lineage>
        <taxon>Bacteria</taxon>
        <taxon>Pseudomonadati</taxon>
        <taxon>Pseudomonadota</taxon>
        <taxon>Gammaproteobacteria</taxon>
        <taxon>Oceanospirillales</taxon>
        <taxon>Alcanivoracaceae</taxon>
        <taxon>Isoalcanivorax</taxon>
    </lineage>
</organism>
<feature type="domain" description="CusB-like beta-barrel" evidence="6">
    <location>
        <begin position="253"/>
        <end position="327"/>
    </location>
</feature>
<evidence type="ECO:0000259" key="4">
    <source>
        <dbReference type="Pfam" id="PF25869"/>
    </source>
</evidence>
<dbReference type="InterPro" id="IPR045800">
    <property type="entry name" value="HMBD"/>
</dbReference>
<evidence type="ECO:0000256" key="2">
    <source>
        <dbReference type="ARBA" id="ARBA00022448"/>
    </source>
</evidence>
<sequence>MNIKRNALIGAMGLLLLLAGLYLGRYGVPAPDNAPAAKESGAMNGEEGDRQVLYWYDPMYPQHRFEEPGPSPFMDMDLVPRYAGGGGSEQPAVQVEAAMVQSLGIRSASVTSTRAQSRLEATGLVAFNDRALTRLQSPSMAFVDKAWPLAEGDTVRRGQPLLRLRVPAWTGAQHEWLALLDSGDSALIASGRERLRSLGMPAALISSVERQRQLQDTWTVTAPHDGVIRTLDARAGMTLAAGASMAGIQSLDPVWIEIAMPERQVGQVRNGDVVEVTVQGALREGRVAEILPQVNQATRTVPVRVILPNGNGELRPGMSAQVRLQGESEQKALAVPTEALLHTGQRTLVMLDEGEGRYRPQAVQPGAELGEQTLILAGLEEGQKVVVSGQFLLDSEASLQGIAIQDMAPPKVTDGPGALHHAEGVVEQLVDGKVRLRHGPFETLGMPAMTMRFRLANEQVAGGIAVGDRVRIGVRDTDDGLIVVSLDKQAVTP</sequence>
<dbReference type="Proteomes" id="UP000006764">
    <property type="component" value="Chromosome"/>
</dbReference>
<evidence type="ECO:0000259" key="6">
    <source>
        <dbReference type="Pfam" id="PF25954"/>
    </source>
</evidence>
<dbReference type="Pfam" id="PF25869">
    <property type="entry name" value="3HB_CusB"/>
    <property type="match status" value="1"/>
</dbReference>
<feature type="domain" description="CusB-like barrel-sandwich hybrid" evidence="5">
    <location>
        <begin position="135"/>
        <end position="249"/>
    </location>
</feature>
<dbReference type="GO" id="GO:0030288">
    <property type="term" value="C:outer membrane-bounded periplasmic space"/>
    <property type="evidence" value="ECO:0007669"/>
    <property type="project" value="TreeGrafter"/>
</dbReference>
<dbReference type="GO" id="GO:0046914">
    <property type="term" value="F:transition metal ion binding"/>
    <property type="evidence" value="ECO:0007669"/>
    <property type="project" value="TreeGrafter"/>
</dbReference>
<dbReference type="EMBL" id="CP004387">
    <property type="protein sequence ID" value="AJD48151.1"/>
    <property type="molecule type" value="Genomic_DNA"/>
</dbReference>
<dbReference type="AlphaFoldDB" id="A0A0B4XLY4"/>
<dbReference type="Pfam" id="PF11604">
    <property type="entry name" value="CusF_Ec"/>
    <property type="match status" value="1"/>
</dbReference>
<dbReference type="Gene3D" id="2.40.420.20">
    <property type="match status" value="1"/>
</dbReference>
<dbReference type="Pfam" id="PF25967">
    <property type="entry name" value="RND-MFP_C"/>
    <property type="match status" value="1"/>
</dbReference>
<protein>
    <submittedName>
        <fullName evidence="8">CzcB family heavy metal RND efflux membrane fusion protein</fullName>
    </submittedName>
</protein>
<dbReference type="FunFam" id="2.40.30.170:FF:000010">
    <property type="entry name" value="Efflux RND transporter periplasmic adaptor subunit"/>
    <property type="match status" value="1"/>
</dbReference>
<dbReference type="PANTHER" id="PTHR30097">
    <property type="entry name" value="CATION EFFLUX SYSTEM PROTEIN CUSB"/>
    <property type="match status" value="1"/>
</dbReference>
<evidence type="ECO:0000313" key="9">
    <source>
        <dbReference type="Proteomes" id="UP000006764"/>
    </source>
</evidence>
<dbReference type="PANTHER" id="PTHR30097:SF15">
    <property type="entry name" value="CATION EFFLUX SYSTEM PROTEIN CUSB"/>
    <property type="match status" value="1"/>
</dbReference>
<evidence type="ECO:0000313" key="8">
    <source>
        <dbReference type="EMBL" id="AJD48151.1"/>
    </source>
</evidence>
<dbReference type="HOGENOM" id="CLU_018816_13_1_6"/>
<keyword evidence="2" id="KW-0813">Transport</keyword>
<proteinExistence type="inferred from homology"/>
<evidence type="ECO:0000259" key="3">
    <source>
        <dbReference type="Pfam" id="PF19335"/>
    </source>
</evidence>
<dbReference type="InterPro" id="IPR021647">
    <property type="entry name" value="CusF_Ec"/>
</dbReference>
<dbReference type="GO" id="GO:0022857">
    <property type="term" value="F:transmembrane transporter activity"/>
    <property type="evidence" value="ECO:0007669"/>
    <property type="project" value="InterPro"/>
</dbReference>
<dbReference type="Gene3D" id="2.40.50.320">
    <property type="entry name" value="Copper binding periplasmic protein CusF"/>
    <property type="match status" value="1"/>
</dbReference>
<dbReference type="NCBIfam" id="TIGR01730">
    <property type="entry name" value="RND_mfp"/>
    <property type="match status" value="1"/>
</dbReference>
<evidence type="ECO:0000256" key="1">
    <source>
        <dbReference type="ARBA" id="ARBA00009477"/>
    </source>
</evidence>
<dbReference type="InterPro" id="IPR058790">
    <property type="entry name" value="BSH_CusB"/>
</dbReference>
<dbReference type="InterPro" id="IPR058627">
    <property type="entry name" value="MdtA-like_C"/>
</dbReference>
<dbReference type="GO" id="GO:0015679">
    <property type="term" value="P:plasma membrane copper ion transport"/>
    <property type="evidence" value="ECO:0007669"/>
    <property type="project" value="TreeGrafter"/>
</dbReference>
<dbReference type="KEGG" id="apac:S7S_08685"/>
<dbReference type="GO" id="GO:0060003">
    <property type="term" value="P:copper ion export"/>
    <property type="evidence" value="ECO:0007669"/>
    <property type="project" value="TreeGrafter"/>
</dbReference>
<name>A0A0B4XLY4_9GAMM</name>
<comment type="similarity">
    <text evidence="1">Belongs to the membrane fusion protein (MFP) (TC 8.A.1) family.</text>
</comment>
<keyword evidence="9" id="KW-1185">Reference proteome</keyword>
<reference evidence="8 9" key="1">
    <citation type="journal article" date="2012" name="J. Bacteriol.">
        <title>Genome sequence of an alkane-degrading bacterium, Alcanivorax pacificus type strain W11-5, isolated from deep sea sediment.</title>
        <authorList>
            <person name="Lai Q."/>
            <person name="Shao Z."/>
        </authorList>
    </citation>
    <scope>NUCLEOTIDE SEQUENCE [LARGE SCALE GENOMIC DNA]</scope>
    <source>
        <strain evidence="8 9">W11-5</strain>
    </source>
</reference>
<evidence type="ECO:0000259" key="5">
    <source>
        <dbReference type="Pfam" id="PF25919"/>
    </source>
</evidence>
<dbReference type="InterPro" id="IPR058791">
    <property type="entry name" value="3HB_CusB"/>
</dbReference>
<feature type="domain" description="Heavy metal binding" evidence="3">
    <location>
        <begin position="54"/>
        <end position="80"/>
    </location>
</feature>
<dbReference type="InterPro" id="IPR006143">
    <property type="entry name" value="RND_pump_MFP"/>
</dbReference>
<dbReference type="SUPFAM" id="SSF111369">
    <property type="entry name" value="HlyD-like secretion proteins"/>
    <property type="match status" value="1"/>
</dbReference>
<dbReference type="InterPro" id="IPR058792">
    <property type="entry name" value="Beta-barrel_RND_2"/>
</dbReference>
<dbReference type="Gene3D" id="2.40.30.170">
    <property type="match status" value="1"/>
</dbReference>
<dbReference type="InterPro" id="IPR051909">
    <property type="entry name" value="MFP_Cation_Efflux"/>
</dbReference>
<dbReference type="Pfam" id="PF25919">
    <property type="entry name" value="BSH_CusB"/>
    <property type="match status" value="1"/>
</dbReference>
<evidence type="ECO:0000259" key="7">
    <source>
        <dbReference type="Pfam" id="PF25967"/>
    </source>
</evidence>
<dbReference type="GO" id="GO:0016020">
    <property type="term" value="C:membrane"/>
    <property type="evidence" value="ECO:0007669"/>
    <property type="project" value="InterPro"/>
</dbReference>
<gene>
    <name evidence="8" type="ORF">S7S_08685</name>
</gene>
<feature type="domain" description="CusB-like three alpha-helical bundle" evidence="4">
    <location>
        <begin position="169"/>
        <end position="215"/>
    </location>
</feature>
<dbReference type="Pfam" id="PF25954">
    <property type="entry name" value="Beta-barrel_RND_2"/>
    <property type="match status" value="1"/>
</dbReference>
<accession>A0A0B4XLY4</accession>
<feature type="domain" description="Multidrug resistance protein MdtA-like C-terminal permuted SH3" evidence="7">
    <location>
        <begin position="332"/>
        <end position="389"/>
    </location>
</feature>
<dbReference type="OrthoDB" id="9806939at2"/>
<dbReference type="STRING" id="391936.S7S_08685"/>
<dbReference type="Pfam" id="PF19335">
    <property type="entry name" value="HMBD"/>
    <property type="match status" value="1"/>
</dbReference>
<dbReference type="InterPro" id="IPR042230">
    <property type="entry name" value="CusF_sf"/>
</dbReference>
<dbReference type="Gene3D" id="6.10.140.730">
    <property type="match status" value="1"/>
</dbReference>
<dbReference type="RefSeq" id="WP_008737545.1">
    <property type="nucleotide sequence ID" value="NZ_CP004387.1"/>
</dbReference>